<dbReference type="NCBIfam" id="TIGR04403">
    <property type="entry name" value="rSAM_skfB"/>
    <property type="match status" value="1"/>
</dbReference>
<dbReference type="SFLD" id="SFLDS00029">
    <property type="entry name" value="Radical_SAM"/>
    <property type="match status" value="1"/>
</dbReference>
<accession>A0ABT4X229</accession>
<dbReference type="SFLD" id="SFLDG01386">
    <property type="entry name" value="main_SPASM_domain-containing"/>
    <property type="match status" value="1"/>
</dbReference>
<dbReference type="CDD" id="cd21109">
    <property type="entry name" value="SPASM"/>
    <property type="match status" value="1"/>
</dbReference>
<evidence type="ECO:0000256" key="2">
    <source>
        <dbReference type="ARBA" id="ARBA00022485"/>
    </source>
</evidence>
<dbReference type="PROSITE" id="PS51918">
    <property type="entry name" value="RADICAL_SAM"/>
    <property type="match status" value="1"/>
</dbReference>
<evidence type="ECO:0000313" key="9">
    <source>
        <dbReference type="EMBL" id="MDA7026359.1"/>
    </source>
</evidence>
<dbReference type="SFLD" id="SFLDG01067">
    <property type="entry name" value="SPASM/twitch_domain_containing"/>
    <property type="match status" value="1"/>
</dbReference>
<evidence type="ECO:0000313" key="10">
    <source>
        <dbReference type="Proteomes" id="UP001211894"/>
    </source>
</evidence>
<dbReference type="EMBL" id="JAQKAB010000004">
    <property type="protein sequence ID" value="MDA7026359.1"/>
    <property type="molecule type" value="Genomic_DNA"/>
</dbReference>
<dbReference type="InterPro" id="IPR030915">
    <property type="entry name" value="rSAM_SkfB"/>
</dbReference>
<dbReference type="InterPro" id="IPR013785">
    <property type="entry name" value="Aldolase_TIM"/>
</dbReference>
<keyword evidence="4" id="KW-0479">Metal-binding</keyword>
<dbReference type="PANTHER" id="PTHR11228:SF7">
    <property type="entry name" value="PQQA PEPTIDE CYCLASE"/>
    <property type="match status" value="1"/>
</dbReference>
<protein>
    <submittedName>
        <fullName evidence="9">Sporulation killing factor system radical SAM maturase</fullName>
    </submittedName>
</protein>
<dbReference type="Gene3D" id="3.20.20.70">
    <property type="entry name" value="Aldolase class I"/>
    <property type="match status" value="1"/>
</dbReference>
<dbReference type="InterPro" id="IPR058240">
    <property type="entry name" value="rSAM_sf"/>
</dbReference>
<reference evidence="9 10" key="1">
    <citation type="submission" date="2023-01" db="EMBL/GenBank/DDBJ databases">
        <title>Bacillus changyiensis sp. nov., isolated from a coastal deposit.</title>
        <authorList>
            <person name="Xiao G."/>
            <person name="Lai Q."/>
            <person name="Hu Z."/>
            <person name="Shao Z."/>
        </authorList>
    </citation>
    <scope>NUCLEOTIDE SEQUENCE [LARGE SCALE GENOMIC DNA]</scope>
    <source>
        <strain evidence="9 10">CLL-7-23</strain>
    </source>
</reference>
<dbReference type="InterPro" id="IPR050377">
    <property type="entry name" value="Radical_SAM_PqqE_MftC-like"/>
</dbReference>
<evidence type="ECO:0000259" key="8">
    <source>
        <dbReference type="PROSITE" id="PS51918"/>
    </source>
</evidence>
<keyword evidence="5" id="KW-0560">Oxidoreductase</keyword>
<dbReference type="InterPro" id="IPR000385">
    <property type="entry name" value="MoaA_NifB_PqqE_Fe-S-bd_CS"/>
</dbReference>
<evidence type="ECO:0000256" key="5">
    <source>
        <dbReference type="ARBA" id="ARBA00023002"/>
    </source>
</evidence>
<proteinExistence type="predicted"/>
<keyword evidence="3" id="KW-0949">S-adenosyl-L-methionine</keyword>
<sequence>MNQHFALSPDLSIHFQPHGAILVDRYSMVYFRLSGRGAQLAFLLAKHHDIQKTAQIWRLTTKEEIDADQLKKELKEHPFTAAWTEGFFNRPLLITGSIQSYLPLSCTLQLTNACNLNCSFCYASSGKPYQNELSTSQWLEVMQKLAAHGVSDITLTGGEAKLITGFKEVMTAASCFFNNVTLFSNGLNWKSDEIELLNHLGNVSVQISIDGLPETHDQLRGRNDGFHESMKNVKRLTQSTVPVMVAMTVNPQNAHQVYDVIQACAEANVAIFRVGKTLALGRATDDTRALPKEMETAIKQQLKDAIHKWGDQIVIVDWEEENKTTFSDFCTPGFLSWYIRADGCVTPCQIEDTTIGHILNDSLLEIGDPKNLWQARCNAKQCRCIKKIEFSEPDLPFGLNETNEVTI</sequence>
<keyword evidence="2" id="KW-0004">4Fe-4S</keyword>
<gene>
    <name evidence="9" type="primary">skfB</name>
    <name evidence="9" type="ORF">PJ311_06975</name>
</gene>
<dbReference type="CDD" id="cd01335">
    <property type="entry name" value="Radical_SAM"/>
    <property type="match status" value="1"/>
</dbReference>
<dbReference type="RefSeq" id="WP_271340215.1">
    <property type="nucleotide sequence ID" value="NZ_JAQKAB010000004.1"/>
</dbReference>
<evidence type="ECO:0000256" key="3">
    <source>
        <dbReference type="ARBA" id="ARBA00022691"/>
    </source>
</evidence>
<dbReference type="PANTHER" id="PTHR11228">
    <property type="entry name" value="RADICAL SAM DOMAIN PROTEIN"/>
    <property type="match status" value="1"/>
</dbReference>
<comment type="cofactor">
    <cofactor evidence="1">
        <name>[4Fe-4S] cluster</name>
        <dbReference type="ChEBI" id="CHEBI:49883"/>
    </cofactor>
</comment>
<dbReference type="InterPro" id="IPR007197">
    <property type="entry name" value="rSAM"/>
</dbReference>
<dbReference type="Proteomes" id="UP001211894">
    <property type="component" value="Unassembled WGS sequence"/>
</dbReference>
<dbReference type="PROSITE" id="PS01305">
    <property type="entry name" value="MOAA_NIFB_PQQE"/>
    <property type="match status" value="1"/>
</dbReference>
<evidence type="ECO:0000256" key="7">
    <source>
        <dbReference type="ARBA" id="ARBA00023014"/>
    </source>
</evidence>
<organism evidence="9 10">
    <name type="scientific">Bacillus changyiensis</name>
    <dbReference type="NCBI Taxonomy" id="3004103"/>
    <lineage>
        <taxon>Bacteria</taxon>
        <taxon>Bacillati</taxon>
        <taxon>Bacillota</taxon>
        <taxon>Bacilli</taxon>
        <taxon>Bacillales</taxon>
        <taxon>Bacillaceae</taxon>
        <taxon>Bacillus</taxon>
    </lineage>
</organism>
<evidence type="ECO:0000256" key="1">
    <source>
        <dbReference type="ARBA" id="ARBA00001966"/>
    </source>
</evidence>
<name>A0ABT4X229_9BACI</name>
<keyword evidence="6" id="KW-0408">Iron</keyword>
<dbReference type="SUPFAM" id="SSF102114">
    <property type="entry name" value="Radical SAM enzymes"/>
    <property type="match status" value="1"/>
</dbReference>
<evidence type="ECO:0000256" key="4">
    <source>
        <dbReference type="ARBA" id="ARBA00022723"/>
    </source>
</evidence>
<feature type="domain" description="Radical SAM core" evidence="8">
    <location>
        <begin position="100"/>
        <end position="311"/>
    </location>
</feature>
<evidence type="ECO:0000256" key="6">
    <source>
        <dbReference type="ARBA" id="ARBA00023004"/>
    </source>
</evidence>
<dbReference type="Pfam" id="PF04055">
    <property type="entry name" value="Radical_SAM"/>
    <property type="match status" value="1"/>
</dbReference>
<comment type="caution">
    <text evidence="9">The sequence shown here is derived from an EMBL/GenBank/DDBJ whole genome shotgun (WGS) entry which is preliminary data.</text>
</comment>
<keyword evidence="7" id="KW-0411">Iron-sulfur</keyword>
<keyword evidence="10" id="KW-1185">Reference proteome</keyword>